<dbReference type="GeneID" id="19488328"/>
<evidence type="ECO:0000313" key="3">
    <source>
        <dbReference type="Proteomes" id="UP000024441"/>
    </source>
</evidence>
<gene>
    <name evidence="2" type="primary">20</name>
    <name evidence="2" type="ORF">PBI_BERNAL13_20</name>
</gene>
<reference evidence="2 3" key="1">
    <citation type="submission" date="2014-02" db="EMBL/GenBank/DDBJ databases">
        <authorList>
            <person name="Bateh S."/>
            <person name="Bernal D."/>
            <person name="Debose F."/>
            <person name="Kujala R."/>
            <person name="Lamas N."/>
            <person name="Menkis M."/>
            <person name="Romero R."/>
            <person name="Schrull J."/>
            <person name="Sharma S."/>
            <person name="Sidronio T."/>
            <person name="Solanki D."/>
            <person name="Swartout D."/>
            <person name="Venero M."/>
            <person name="Vijayan A."/>
            <person name="Wang J.-S."/>
            <person name="Yakovenko A."/>
            <person name="Sabo J.L."/>
            <person name="Braun E.L."/>
            <person name="Barbazuk W.B."/>
            <person name="Buck G.A."/>
            <person name="Campbell R."/>
            <person name="Carvalho M.R."/>
            <person name="Duckworth R.A."/>
            <person name="Dunn T."/>
            <person name="Halpern C."/>
            <person name="Johnson A."/>
            <person name="Kiflezghi M.G."/>
            <person name="Lee V."/>
            <person name="Loviza R.A."/>
            <person name="Serrano M.G."/>
            <person name="Shah Z.V."/>
            <person name="Sharma K."/>
            <person name="Voegtly L.J."/>
            <person name="Walstead R."/>
            <person name="Wang Y.P."/>
            <person name="Bradley K.W."/>
            <person name="Clarke D.Q."/>
            <person name="Barker L.P."/>
            <person name="Bailey C."/>
            <person name="Asai D.J."/>
            <person name="Bowman C.A."/>
            <person name="Russell D.A."/>
            <person name="Pope W.H."/>
            <person name="Jacobs-Sera D."/>
            <person name="Hendrix R.W."/>
            <person name="Hatfull G.F."/>
        </authorList>
    </citation>
    <scope>NUCLEOTIDE SEQUENCE [LARGE SCALE GENOMIC DNA]</scope>
</reference>
<evidence type="ECO:0000313" key="2">
    <source>
        <dbReference type="EMBL" id="AHY26936.1"/>
    </source>
</evidence>
<name>A0A023W5W5_9CAUD</name>
<sequence>MTYQTLLSVLELSRGSVWNPAPGLPPYLVAAPGQPWPAGGDAWVVFTDTSGSQIARIDADTVNSEQILFVADPSVVDRIPAGANFEVFVGTDDGPQKIRYGKVVRREVEYPDSPARQYQSSALQFTDPFPTLGLRSSWQQILGRTKVTSLSPLPNGVGPGLVLLGDARSAIRWDQELNSDTCRVKVRLVNRFNQPLPNDYAGMFVLVCTDQRMTTGLGVKFYAGQEGVGVQLVTLNGSPINTVAQTGLVSHELPDNGDFTLYYDNSVDRLTVAAGDDPTPIADWADDDHVLPHGPGYRHFGASWHNSTLNKGIFMTYISAKDDV</sequence>
<dbReference type="EMBL" id="KJ510413">
    <property type="protein sequence ID" value="AHY26936.1"/>
    <property type="molecule type" value="Genomic_DNA"/>
</dbReference>
<dbReference type="OrthoDB" id="4347at10239"/>
<feature type="domain" description="LtfC/p132/Gp6 beta-sandwich" evidence="1">
    <location>
        <begin position="32"/>
        <end position="105"/>
    </location>
</feature>
<dbReference type="RefSeq" id="YP_009031147.1">
    <property type="nucleotide sequence ID" value="NC_024135.1"/>
</dbReference>
<keyword evidence="3" id="KW-1185">Reference proteome</keyword>
<organism evidence="2 3">
    <name type="scientific">Mycobacterium phage Bernal13</name>
    <dbReference type="NCBI Taxonomy" id="1486424"/>
    <lineage>
        <taxon>Viruses</taxon>
        <taxon>Duplodnaviria</taxon>
        <taxon>Heunggongvirae</taxon>
        <taxon>Uroviricota</taxon>
        <taxon>Caudoviricetes</taxon>
        <taxon>Bernalvirus</taxon>
        <taxon>Bernalvirus bernal13</taxon>
    </lineage>
</organism>
<dbReference type="InterPro" id="IPR055688">
    <property type="entry name" value="LtfC/p132/Gp6_b-sand"/>
</dbReference>
<dbReference type="Proteomes" id="UP000024441">
    <property type="component" value="Segment"/>
</dbReference>
<evidence type="ECO:0000259" key="1">
    <source>
        <dbReference type="Pfam" id="PF23926"/>
    </source>
</evidence>
<accession>A0A023W5W5</accession>
<dbReference type="KEGG" id="vg:19488328"/>
<protein>
    <submittedName>
        <fullName evidence="2">Minor tail protein</fullName>
    </submittedName>
</protein>
<proteinExistence type="predicted"/>
<dbReference type="Pfam" id="PF23926">
    <property type="entry name" value="LtfC"/>
    <property type="match status" value="1"/>
</dbReference>